<dbReference type="UniPathway" id="UPA00276">
    <property type="reaction ID" value="UER00406"/>
</dbReference>
<dbReference type="FunFam" id="3.40.50.620:FF:000021">
    <property type="entry name" value="Riboflavin biosynthesis protein"/>
    <property type="match status" value="1"/>
</dbReference>
<comment type="catalytic activity">
    <reaction evidence="14 15">
        <text>FMN + ATP + H(+) = FAD + diphosphate</text>
        <dbReference type="Rhea" id="RHEA:17237"/>
        <dbReference type="ChEBI" id="CHEBI:15378"/>
        <dbReference type="ChEBI" id="CHEBI:30616"/>
        <dbReference type="ChEBI" id="CHEBI:33019"/>
        <dbReference type="ChEBI" id="CHEBI:57692"/>
        <dbReference type="ChEBI" id="CHEBI:58210"/>
        <dbReference type="EC" id="2.7.7.2"/>
    </reaction>
</comment>
<comment type="catalytic activity">
    <reaction evidence="13 15">
        <text>riboflavin + ATP = FMN + ADP + H(+)</text>
        <dbReference type="Rhea" id="RHEA:14357"/>
        <dbReference type="ChEBI" id="CHEBI:15378"/>
        <dbReference type="ChEBI" id="CHEBI:30616"/>
        <dbReference type="ChEBI" id="CHEBI:57986"/>
        <dbReference type="ChEBI" id="CHEBI:58210"/>
        <dbReference type="ChEBI" id="CHEBI:456216"/>
        <dbReference type="EC" id="2.7.1.26"/>
    </reaction>
</comment>
<dbReference type="InterPro" id="IPR023465">
    <property type="entry name" value="Riboflavin_kinase_dom_sf"/>
</dbReference>
<evidence type="ECO:0000256" key="12">
    <source>
        <dbReference type="ARBA" id="ARBA00023268"/>
    </source>
</evidence>
<evidence type="ECO:0000256" key="6">
    <source>
        <dbReference type="ARBA" id="ARBA00022679"/>
    </source>
</evidence>
<comment type="similarity">
    <text evidence="15">Belongs to the ribF family.</text>
</comment>
<evidence type="ECO:0000259" key="16">
    <source>
        <dbReference type="SMART" id="SM00904"/>
    </source>
</evidence>
<dbReference type="NCBIfam" id="TIGR00083">
    <property type="entry name" value="ribF"/>
    <property type="match status" value="1"/>
</dbReference>
<evidence type="ECO:0000256" key="10">
    <source>
        <dbReference type="ARBA" id="ARBA00022827"/>
    </source>
</evidence>
<evidence type="ECO:0000256" key="3">
    <source>
        <dbReference type="ARBA" id="ARBA00005201"/>
    </source>
</evidence>
<dbReference type="SUPFAM" id="SSF52374">
    <property type="entry name" value="Nucleotidylyl transferase"/>
    <property type="match status" value="1"/>
</dbReference>
<dbReference type="NCBIfam" id="NF004159">
    <property type="entry name" value="PRK05627.1-2"/>
    <property type="match status" value="1"/>
</dbReference>
<gene>
    <name evidence="17" type="ORF">UH38_05625</name>
</gene>
<dbReference type="SUPFAM" id="SSF82114">
    <property type="entry name" value="Riboflavin kinase-like"/>
    <property type="match status" value="1"/>
</dbReference>
<evidence type="ECO:0000256" key="14">
    <source>
        <dbReference type="ARBA" id="ARBA00049494"/>
    </source>
</evidence>
<evidence type="ECO:0000256" key="2">
    <source>
        <dbReference type="ARBA" id="ARBA00004726"/>
    </source>
</evidence>
<dbReference type="GO" id="GO:0008531">
    <property type="term" value="F:riboflavin kinase activity"/>
    <property type="evidence" value="ECO:0007669"/>
    <property type="project" value="UniProtKB-UniRule"/>
</dbReference>
<dbReference type="GO" id="GO:0009398">
    <property type="term" value="P:FMN biosynthetic process"/>
    <property type="evidence" value="ECO:0007669"/>
    <property type="project" value="UniProtKB-UniRule"/>
</dbReference>
<evidence type="ECO:0000256" key="15">
    <source>
        <dbReference type="PIRNR" id="PIRNR004491"/>
    </source>
</evidence>
<keyword evidence="11 15" id="KW-0067">ATP-binding</keyword>
<evidence type="ECO:0000313" key="17">
    <source>
        <dbReference type="EMBL" id="KJH72601.1"/>
    </source>
</evidence>
<evidence type="ECO:0000256" key="13">
    <source>
        <dbReference type="ARBA" id="ARBA00047880"/>
    </source>
</evidence>
<dbReference type="Proteomes" id="UP000032452">
    <property type="component" value="Unassembled WGS sequence"/>
</dbReference>
<keyword evidence="8 15" id="KW-0547">Nucleotide-binding</keyword>
<keyword evidence="10 15" id="KW-0274">FAD</keyword>
<dbReference type="PATRIC" id="fig|1618023.3.peg.2271"/>
<protein>
    <recommendedName>
        <fullName evidence="15">Riboflavin biosynthesis protein</fullName>
    </recommendedName>
    <domain>
        <recommendedName>
            <fullName evidence="15">Riboflavin kinase</fullName>
            <ecNumber evidence="15">2.7.1.26</ecNumber>
        </recommendedName>
        <alternativeName>
            <fullName evidence="15">Flavokinase</fullName>
        </alternativeName>
    </domain>
    <domain>
        <recommendedName>
            <fullName evidence="15">FMN adenylyltransferase</fullName>
            <ecNumber evidence="15">2.7.7.2</ecNumber>
        </recommendedName>
        <alternativeName>
            <fullName evidence="15">FAD pyrophosphorylase</fullName>
        </alternativeName>
        <alternativeName>
            <fullName evidence="15">FAD synthase</fullName>
        </alternativeName>
    </domain>
</protein>
<dbReference type="GO" id="GO:0003919">
    <property type="term" value="F:FMN adenylyltransferase activity"/>
    <property type="evidence" value="ECO:0007669"/>
    <property type="project" value="UniProtKB-UniRule"/>
</dbReference>
<evidence type="ECO:0000256" key="11">
    <source>
        <dbReference type="ARBA" id="ARBA00022840"/>
    </source>
</evidence>
<dbReference type="InterPro" id="IPR015865">
    <property type="entry name" value="Riboflavin_kinase_bac/euk"/>
</dbReference>
<dbReference type="SMART" id="SM00904">
    <property type="entry name" value="Flavokinase"/>
    <property type="match status" value="1"/>
</dbReference>
<evidence type="ECO:0000256" key="1">
    <source>
        <dbReference type="ARBA" id="ARBA00002121"/>
    </source>
</evidence>
<evidence type="ECO:0000256" key="5">
    <source>
        <dbReference type="ARBA" id="ARBA00022643"/>
    </source>
</evidence>
<dbReference type="Gene3D" id="3.40.50.620">
    <property type="entry name" value="HUPs"/>
    <property type="match status" value="1"/>
</dbReference>
<keyword evidence="4 15" id="KW-0285">Flavoprotein</keyword>
<comment type="pathway">
    <text evidence="2 15">Cofactor biosynthesis; FAD biosynthesis; FAD from FMN: step 1/1.</text>
</comment>
<name>A0A0D8ZZF0_9CYAN</name>
<keyword evidence="5 15" id="KW-0288">FMN</keyword>
<comment type="function">
    <text evidence="1">Catalyzes the phosphorylation of riboflavin to FMN followed by the adenylation of FMN to FAD.</text>
</comment>
<dbReference type="EMBL" id="JYON01000004">
    <property type="protein sequence ID" value="KJH72601.1"/>
    <property type="molecule type" value="Genomic_DNA"/>
</dbReference>
<dbReference type="NCBIfam" id="NF004160">
    <property type="entry name" value="PRK05627.1-3"/>
    <property type="match status" value="1"/>
</dbReference>
<dbReference type="FunFam" id="2.40.30.30:FF:000003">
    <property type="entry name" value="Riboflavin biosynthesis protein"/>
    <property type="match status" value="1"/>
</dbReference>
<organism evidence="17 18">
    <name type="scientific">Aliterella atlantica CENA595</name>
    <dbReference type="NCBI Taxonomy" id="1618023"/>
    <lineage>
        <taxon>Bacteria</taxon>
        <taxon>Bacillati</taxon>
        <taxon>Cyanobacteriota</taxon>
        <taxon>Cyanophyceae</taxon>
        <taxon>Chroococcidiopsidales</taxon>
        <taxon>Aliterellaceae</taxon>
        <taxon>Aliterella</taxon>
    </lineage>
</organism>
<keyword evidence="12" id="KW-0511">Multifunctional enzyme</keyword>
<dbReference type="GO" id="GO:0005524">
    <property type="term" value="F:ATP binding"/>
    <property type="evidence" value="ECO:0007669"/>
    <property type="project" value="UniProtKB-UniRule"/>
</dbReference>
<dbReference type="PANTHER" id="PTHR22749">
    <property type="entry name" value="RIBOFLAVIN KINASE/FMN ADENYLYLTRANSFERASE"/>
    <property type="match status" value="1"/>
</dbReference>
<keyword evidence="9 15" id="KW-0418">Kinase</keyword>
<dbReference type="InterPro" id="IPR014729">
    <property type="entry name" value="Rossmann-like_a/b/a_fold"/>
</dbReference>
<dbReference type="CDD" id="cd02064">
    <property type="entry name" value="FAD_synthetase_N"/>
    <property type="match status" value="1"/>
</dbReference>
<dbReference type="PANTHER" id="PTHR22749:SF6">
    <property type="entry name" value="RIBOFLAVIN KINASE"/>
    <property type="match status" value="1"/>
</dbReference>
<sequence>MWVTSSLTKALTPTAVALGNFDGVHRGHQQVIAPVLAKKRQATQDLHSTVVTFSPHPQEFFTGKRRSLLTPIDQKVEQLERLGIEQLVLLLFDRELACLSPQEFVEQILIQQLQAQSISVGQDFCFGKQRSGKATDLQAIAANYNIPVTIVPLHTCEGDRISSSAIRQALEQGDVQRANLLLGRAYTLAGTVVTGKQIGRTIGFPTANLQLPPENFIPRQGVYAVRVVGVDNSPVAGVMNIGNRPTVSGMSQSVEIHLLDWSGDLYGKAIAVQLEKFIRPEQKFASLEELKAQIQADCEFAKSILESL</sequence>
<dbReference type="AlphaFoldDB" id="A0A0D8ZZF0"/>
<dbReference type="InterPro" id="IPR023468">
    <property type="entry name" value="Riboflavin_kinase"/>
</dbReference>
<evidence type="ECO:0000313" key="18">
    <source>
        <dbReference type="Proteomes" id="UP000032452"/>
    </source>
</evidence>
<accession>A0A0D8ZZF0</accession>
<dbReference type="UniPathway" id="UPA00277">
    <property type="reaction ID" value="UER00407"/>
</dbReference>
<dbReference type="STRING" id="1618023.UH38_05625"/>
<dbReference type="Pfam" id="PF06574">
    <property type="entry name" value="FAD_syn"/>
    <property type="match status" value="1"/>
</dbReference>
<comment type="pathway">
    <text evidence="3 15">Cofactor biosynthesis; FMN biosynthesis; FMN from riboflavin (ATP route): step 1/1.</text>
</comment>
<proteinExistence type="inferred from homology"/>
<dbReference type="Pfam" id="PF01687">
    <property type="entry name" value="Flavokinase"/>
    <property type="match status" value="1"/>
</dbReference>
<dbReference type="NCBIfam" id="NF004162">
    <property type="entry name" value="PRK05627.1-5"/>
    <property type="match status" value="1"/>
</dbReference>
<evidence type="ECO:0000256" key="4">
    <source>
        <dbReference type="ARBA" id="ARBA00022630"/>
    </source>
</evidence>
<dbReference type="GO" id="GO:0009231">
    <property type="term" value="P:riboflavin biosynthetic process"/>
    <property type="evidence" value="ECO:0007669"/>
    <property type="project" value="InterPro"/>
</dbReference>
<reference evidence="17 18" key="1">
    <citation type="submission" date="2015-02" db="EMBL/GenBank/DDBJ databases">
        <title>Draft genome of a novel marine cyanobacterium (Chroococcales) isolated from South Atlantic Ocean.</title>
        <authorList>
            <person name="Rigonato J."/>
            <person name="Alvarenga D.O."/>
            <person name="Branco L.H."/>
            <person name="Varani A.M."/>
            <person name="Brandini F.P."/>
            <person name="Fiore M.F."/>
        </authorList>
    </citation>
    <scope>NUCLEOTIDE SEQUENCE [LARGE SCALE GENOMIC DNA]</scope>
    <source>
        <strain evidence="17 18">CENA595</strain>
    </source>
</reference>
<dbReference type="EC" id="2.7.7.2" evidence="15"/>
<keyword evidence="6 15" id="KW-0808">Transferase</keyword>
<comment type="caution">
    <text evidence="17">The sequence shown here is derived from an EMBL/GenBank/DDBJ whole genome shotgun (WGS) entry which is preliminary data.</text>
</comment>
<evidence type="ECO:0000256" key="8">
    <source>
        <dbReference type="ARBA" id="ARBA00022741"/>
    </source>
</evidence>
<dbReference type="Gene3D" id="2.40.30.30">
    <property type="entry name" value="Riboflavin kinase-like"/>
    <property type="match status" value="1"/>
</dbReference>
<keyword evidence="7 15" id="KW-0548">Nucleotidyltransferase</keyword>
<dbReference type="InterPro" id="IPR015864">
    <property type="entry name" value="FAD_synthase"/>
</dbReference>
<feature type="domain" description="Riboflavin kinase" evidence="16">
    <location>
        <begin position="181"/>
        <end position="306"/>
    </location>
</feature>
<dbReference type="OrthoDB" id="9803667at2"/>
<evidence type="ECO:0000256" key="9">
    <source>
        <dbReference type="ARBA" id="ARBA00022777"/>
    </source>
</evidence>
<dbReference type="InterPro" id="IPR002606">
    <property type="entry name" value="Riboflavin_kinase_bac"/>
</dbReference>
<evidence type="ECO:0000256" key="7">
    <source>
        <dbReference type="ARBA" id="ARBA00022695"/>
    </source>
</evidence>
<dbReference type="PIRSF" id="PIRSF004491">
    <property type="entry name" value="FAD_Synth"/>
    <property type="match status" value="1"/>
</dbReference>
<dbReference type="GO" id="GO:0006747">
    <property type="term" value="P:FAD biosynthetic process"/>
    <property type="evidence" value="ECO:0007669"/>
    <property type="project" value="UniProtKB-UniRule"/>
</dbReference>
<keyword evidence="18" id="KW-1185">Reference proteome</keyword>
<dbReference type="EC" id="2.7.1.26" evidence="15"/>
<dbReference type="RefSeq" id="WP_045053662.1">
    <property type="nucleotide sequence ID" value="NZ_CAWMDP010000026.1"/>
</dbReference>